<protein>
    <recommendedName>
        <fullName evidence="6">tRNA1(Val) (adenine(37)-N6)-methyltransferase</fullName>
        <ecNumber evidence="6">2.1.1.223</ecNumber>
    </recommendedName>
    <alternativeName>
        <fullName evidence="6">tRNA m6A37 methyltransferase</fullName>
    </alternativeName>
</protein>
<keyword evidence="3 6" id="KW-0808">Transferase</keyword>
<dbReference type="GO" id="GO:0008033">
    <property type="term" value="P:tRNA processing"/>
    <property type="evidence" value="ECO:0007669"/>
    <property type="project" value="UniProtKB-UniRule"/>
</dbReference>
<evidence type="ECO:0000256" key="4">
    <source>
        <dbReference type="ARBA" id="ARBA00022691"/>
    </source>
</evidence>
<dbReference type="GO" id="GO:0032259">
    <property type="term" value="P:methylation"/>
    <property type="evidence" value="ECO:0007669"/>
    <property type="project" value="UniProtKB-KW"/>
</dbReference>
<dbReference type="GO" id="GO:0003676">
    <property type="term" value="F:nucleic acid binding"/>
    <property type="evidence" value="ECO:0007669"/>
    <property type="project" value="InterPro"/>
</dbReference>
<keyword evidence="4 6" id="KW-0949">S-adenosyl-L-methionine</keyword>
<comment type="similarity">
    <text evidence="6">Belongs to the methyltransferase superfamily. tRNA (adenine-N(6)-)-methyltransferase family.</text>
</comment>
<dbReference type="HAMAP" id="MF_01872">
    <property type="entry name" value="tRNA_methyltr_YfiC"/>
    <property type="match status" value="1"/>
</dbReference>
<accession>A0A372NW90</accession>
<dbReference type="Proteomes" id="UP000264217">
    <property type="component" value="Unassembled WGS sequence"/>
</dbReference>
<dbReference type="InterPro" id="IPR007848">
    <property type="entry name" value="Small_mtfrase_dom"/>
</dbReference>
<keyword evidence="1 6" id="KW-0963">Cytoplasm</keyword>
<proteinExistence type="inferred from homology"/>
<dbReference type="InterPro" id="IPR022882">
    <property type="entry name" value="tRNA_adenine-N6_MeTrfase"/>
</dbReference>
<dbReference type="InterPro" id="IPR050210">
    <property type="entry name" value="tRNA_Adenine-N(6)_MTase"/>
</dbReference>
<evidence type="ECO:0000256" key="6">
    <source>
        <dbReference type="HAMAP-Rule" id="MF_01872"/>
    </source>
</evidence>
<comment type="function">
    <text evidence="6">Specifically methylates the adenine in position 37 of tRNA(1)(Val) (anticodon cmo5UAC).</text>
</comment>
<dbReference type="GO" id="GO:0005737">
    <property type="term" value="C:cytoplasm"/>
    <property type="evidence" value="ECO:0007669"/>
    <property type="project" value="UniProtKB-SubCell"/>
</dbReference>
<dbReference type="SUPFAM" id="SSF53335">
    <property type="entry name" value="S-adenosyl-L-methionine-dependent methyltransferases"/>
    <property type="match status" value="1"/>
</dbReference>
<comment type="catalytic activity">
    <reaction evidence="6">
        <text>adenosine(37) in tRNA1(Val) + S-adenosyl-L-methionine = N(6)-methyladenosine(37) in tRNA1(Val) + S-adenosyl-L-homocysteine + H(+)</text>
        <dbReference type="Rhea" id="RHEA:43160"/>
        <dbReference type="Rhea" id="RHEA-COMP:10369"/>
        <dbReference type="Rhea" id="RHEA-COMP:10370"/>
        <dbReference type="ChEBI" id="CHEBI:15378"/>
        <dbReference type="ChEBI" id="CHEBI:57856"/>
        <dbReference type="ChEBI" id="CHEBI:59789"/>
        <dbReference type="ChEBI" id="CHEBI:74411"/>
        <dbReference type="ChEBI" id="CHEBI:74449"/>
        <dbReference type="EC" id="2.1.1.223"/>
    </reaction>
</comment>
<evidence type="ECO:0000259" key="7">
    <source>
        <dbReference type="Pfam" id="PF05175"/>
    </source>
</evidence>
<evidence type="ECO:0000313" key="8">
    <source>
        <dbReference type="EMBL" id="RFZ94393.1"/>
    </source>
</evidence>
<feature type="domain" description="Methyltransferase small" evidence="7">
    <location>
        <begin position="25"/>
        <end position="119"/>
    </location>
</feature>
<comment type="caution">
    <text evidence="8">The sequence shown here is derived from an EMBL/GenBank/DDBJ whole genome shotgun (WGS) entry which is preliminary data.</text>
</comment>
<organism evidence="8 9">
    <name type="scientific">Mucilaginibacter conchicola</name>
    <dbReference type="NCBI Taxonomy" id="2303333"/>
    <lineage>
        <taxon>Bacteria</taxon>
        <taxon>Pseudomonadati</taxon>
        <taxon>Bacteroidota</taxon>
        <taxon>Sphingobacteriia</taxon>
        <taxon>Sphingobacteriales</taxon>
        <taxon>Sphingobacteriaceae</taxon>
        <taxon>Mucilaginibacter</taxon>
    </lineage>
</organism>
<dbReference type="PROSITE" id="PS00092">
    <property type="entry name" value="N6_MTASE"/>
    <property type="match status" value="1"/>
</dbReference>
<reference evidence="8 9" key="1">
    <citation type="submission" date="2018-08" db="EMBL/GenBank/DDBJ databases">
        <title>Mucilaginibacter sp. MYSH2.</title>
        <authorList>
            <person name="Seo T."/>
        </authorList>
    </citation>
    <scope>NUCLEOTIDE SEQUENCE [LARGE SCALE GENOMIC DNA]</scope>
    <source>
        <strain evidence="8 9">MYSH2</strain>
    </source>
</reference>
<evidence type="ECO:0000256" key="1">
    <source>
        <dbReference type="ARBA" id="ARBA00022490"/>
    </source>
</evidence>
<dbReference type="PANTHER" id="PTHR47739:SF1">
    <property type="entry name" value="TRNA1(VAL) (ADENINE(37)-N6)-METHYLTRANSFERASE"/>
    <property type="match status" value="1"/>
</dbReference>
<dbReference type="PANTHER" id="PTHR47739">
    <property type="entry name" value="TRNA1(VAL) (ADENINE(37)-N6)-METHYLTRANSFERASE"/>
    <property type="match status" value="1"/>
</dbReference>
<dbReference type="InterPro" id="IPR029063">
    <property type="entry name" value="SAM-dependent_MTases_sf"/>
</dbReference>
<dbReference type="CDD" id="cd02440">
    <property type="entry name" value="AdoMet_MTases"/>
    <property type="match status" value="1"/>
</dbReference>
<dbReference type="EC" id="2.1.1.223" evidence="6"/>
<dbReference type="Pfam" id="PF05175">
    <property type="entry name" value="MTS"/>
    <property type="match status" value="1"/>
</dbReference>
<dbReference type="Gene3D" id="3.40.50.150">
    <property type="entry name" value="Vaccinia Virus protein VP39"/>
    <property type="match status" value="1"/>
</dbReference>
<evidence type="ECO:0000256" key="3">
    <source>
        <dbReference type="ARBA" id="ARBA00022679"/>
    </source>
</evidence>
<dbReference type="RefSeq" id="WP_117389956.1">
    <property type="nucleotide sequence ID" value="NZ_QWDC01000001.1"/>
</dbReference>
<name>A0A372NW90_9SPHI</name>
<evidence type="ECO:0000256" key="5">
    <source>
        <dbReference type="ARBA" id="ARBA00022694"/>
    </source>
</evidence>
<keyword evidence="9" id="KW-1185">Reference proteome</keyword>
<keyword evidence="5 6" id="KW-0819">tRNA processing</keyword>
<gene>
    <name evidence="8" type="ORF">D0C36_02235</name>
</gene>
<keyword evidence="2 6" id="KW-0489">Methyltransferase</keyword>
<evidence type="ECO:0000313" key="9">
    <source>
        <dbReference type="Proteomes" id="UP000264217"/>
    </source>
</evidence>
<dbReference type="EMBL" id="QWDC01000001">
    <property type="protein sequence ID" value="RFZ94393.1"/>
    <property type="molecule type" value="Genomic_DNA"/>
</dbReference>
<dbReference type="InterPro" id="IPR002052">
    <property type="entry name" value="DNA_methylase_N6_adenine_CS"/>
</dbReference>
<evidence type="ECO:0000256" key="2">
    <source>
        <dbReference type="ARBA" id="ARBA00022603"/>
    </source>
</evidence>
<dbReference type="AlphaFoldDB" id="A0A372NW90"/>
<dbReference type="GO" id="GO:0016430">
    <property type="term" value="F:tRNA (adenine-N6)-methyltransferase activity"/>
    <property type="evidence" value="ECO:0007669"/>
    <property type="project" value="UniProtKB-UniRule"/>
</dbReference>
<comment type="subcellular location">
    <subcellularLocation>
        <location evidence="6">Cytoplasm</location>
    </subcellularLocation>
</comment>
<sequence length="232" mass="25439">MSVFRFKQFAVDQTGCAMKVNTDGVLLGALAEGESVKRILDIGAGTGVIALMLAQRFPEAIVDAVEIDKQAAETSAKNFNSSSFANRLNLIEGDFADINGGQYDLIVSNPPFFIDSLTSAQENKTLARHTDGSFFERLVSFAKDNLSDKGNCQLILPLATTELVKQLLTANALHLQAIIHIKSFKQDTPHREIITFGKVQVPLHETEVVIYDAPKVYSAKYAALLKDFLTIF</sequence>